<protein>
    <submittedName>
        <fullName evidence="4">Fumarylacetoacetate hydrolase family protein</fullName>
    </submittedName>
</protein>
<dbReference type="Pfam" id="PF01557">
    <property type="entry name" value="FAA_hydrolase"/>
    <property type="match status" value="1"/>
</dbReference>
<dbReference type="Gene3D" id="3.90.850.10">
    <property type="entry name" value="Fumarylacetoacetase-like, C-terminal domain"/>
    <property type="match status" value="1"/>
</dbReference>
<keyword evidence="4" id="KW-0378">Hydrolase</keyword>
<feature type="region of interest" description="Disordered" evidence="2">
    <location>
        <begin position="1"/>
        <end position="20"/>
    </location>
</feature>
<dbReference type="SUPFAM" id="SSF56529">
    <property type="entry name" value="FAH"/>
    <property type="match status" value="1"/>
</dbReference>
<evidence type="ECO:0000256" key="2">
    <source>
        <dbReference type="SAM" id="MobiDB-lite"/>
    </source>
</evidence>
<name>A0A6C0P4P0_9BACL</name>
<feature type="region of interest" description="Disordered" evidence="2">
    <location>
        <begin position="39"/>
        <end position="64"/>
    </location>
</feature>
<sequence>MCGDEIGDMRSGRNHFRRRRTGGRRVSDLLLGHEGFNSRWRSGTTRANPGRSAGRFARHRHDRQGRQESRCAELCIRLHGNQRREHPRCVNGELRQDASTALMLFDVPTLIEAVSAYIPLEPGDVLSTGTPAGVGKFRNPPVYLLPGDRVVVEVEGIGQLENGVAAGW</sequence>
<dbReference type="Proteomes" id="UP000479114">
    <property type="component" value="Chromosome"/>
</dbReference>
<evidence type="ECO:0000313" key="5">
    <source>
        <dbReference type="Proteomes" id="UP000479114"/>
    </source>
</evidence>
<dbReference type="AlphaFoldDB" id="A0A6C0P4P0"/>
<keyword evidence="5" id="KW-1185">Reference proteome</keyword>
<gene>
    <name evidence="4" type="ORF">GZH47_23665</name>
</gene>
<keyword evidence="1" id="KW-0479">Metal-binding</keyword>
<dbReference type="KEGG" id="prz:GZH47_23665"/>
<reference evidence="4 5" key="1">
    <citation type="submission" date="2020-02" db="EMBL/GenBank/DDBJ databases">
        <title>Paenibacillus sp. nov., isolated from rhizosphere soil of tomato.</title>
        <authorList>
            <person name="Weon H.-Y."/>
            <person name="Lee S.A."/>
        </authorList>
    </citation>
    <scope>NUCLEOTIDE SEQUENCE [LARGE SCALE GENOMIC DNA]</scope>
    <source>
        <strain evidence="4 5">14171R-81</strain>
    </source>
</reference>
<proteinExistence type="predicted"/>
<organism evidence="4 5">
    <name type="scientific">Paenibacillus rhizovicinus</name>
    <dbReference type="NCBI Taxonomy" id="2704463"/>
    <lineage>
        <taxon>Bacteria</taxon>
        <taxon>Bacillati</taxon>
        <taxon>Bacillota</taxon>
        <taxon>Bacilli</taxon>
        <taxon>Bacillales</taxon>
        <taxon>Paenibacillaceae</taxon>
        <taxon>Paenibacillus</taxon>
    </lineage>
</organism>
<dbReference type="EMBL" id="CP048286">
    <property type="protein sequence ID" value="QHW33498.1"/>
    <property type="molecule type" value="Genomic_DNA"/>
</dbReference>
<dbReference type="PANTHER" id="PTHR11820">
    <property type="entry name" value="ACYLPYRUVASE"/>
    <property type="match status" value="1"/>
</dbReference>
<evidence type="ECO:0000259" key="3">
    <source>
        <dbReference type="Pfam" id="PF01557"/>
    </source>
</evidence>
<evidence type="ECO:0000313" key="4">
    <source>
        <dbReference type="EMBL" id="QHW33498.1"/>
    </source>
</evidence>
<dbReference type="GO" id="GO:0016787">
    <property type="term" value="F:hydrolase activity"/>
    <property type="evidence" value="ECO:0007669"/>
    <property type="project" value="UniProtKB-KW"/>
</dbReference>
<feature type="domain" description="Fumarylacetoacetase-like C-terminal" evidence="3">
    <location>
        <begin position="90"/>
        <end position="164"/>
    </location>
</feature>
<accession>A0A6C0P4P0</accession>
<dbReference type="InterPro" id="IPR011234">
    <property type="entry name" value="Fumarylacetoacetase-like_C"/>
</dbReference>
<dbReference type="InterPro" id="IPR036663">
    <property type="entry name" value="Fumarylacetoacetase_C_sf"/>
</dbReference>
<dbReference type="GO" id="GO:0046872">
    <property type="term" value="F:metal ion binding"/>
    <property type="evidence" value="ECO:0007669"/>
    <property type="project" value="UniProtKB-KW"/>
</dbReference>
<evidence type="ECO:0000256" key="1">
    <source>
        <dbReference type="ARBA" id="ARBA00022723"/>
    </source>
</evidence>